<dbReference type="GO" id="GO:0009734">
    <property type="term" value="P:auxin-activated signaling pathway"/>
    <property type="evidence" value="ECO:0007669"/>
    <property type="project" value="UniProtKB-UniRule"/>
</dbReference>
<dbReference type="EMBL" id="CM017325">
    <property type="protein sequence ID" value="KAE8055115.1"/>
    <property type="molecule type" value="Genomic_DNA"/>
</dbReference>
<dbReference type="Pfam" id="PF06507">
    <property type="entry name" value="ARF_AD"/>
    <property type="match status" value="1"/>
</dbReference>
<dbReference type="InterPro" id="IPR010525">
    <property type="entry name" value="ARF_dom"/>
</dbReference>
<dbReference type="PROSITE" id="PS51745">
    <property type="entry name" value="PB1"/>
    <property type="match status" value="1"/>
</dbReference>
<evidence type="ECO:0000256" key="3">
    <source>
        <dbReference type="ARBA" id="ARBA00011726"/>
    </source>
</evidence>
<evidence type="ECO:0000256" key="5">
    <source>
        <dbReference type="ARBA" id="ARBA00023125"/>
    </source>
</evidence>
<comment type="similarity">
    <text evidence="9">Belongs to the Aux/IAA family.</text>
</comment>
<evidence type="ECO:0000256" key="9">
    <source>
        <dbReference type="RuleBase" id="RU004549"/>
    </source>
</evidence>
<evidence type="ECO:0000313" key="12">
    <source>
        <dbReference type="EMBL" id="KAE8055115.1"/>
    </source>
</evidence>
<feature type="region of interest" description="Disordered" evidence="10">
    <location>
        <begin position="310"/>
        <end position="330"/>
    </location>
</feature>
<dbReference type="InterPro" id="IPR033389">
    <property type="entry name" value="AUX/IAA_dom"/>
</dbReference>
<dbReference type="Gene3D" id="2.30.30.1040">
    <property type="match status" value="1"/>
</dbReference>
<dbReference type="OrthoDB" id="1050118at2759"/>
<reference evidence="12 13" key="1">
    <citation type="submission" date="2019-06" db="EMBL/GenBank/DDBJ databases">
        <title>A chromosomal-level reference genome of Carpinus fangiana (Coryloideae, Betulaceae).</title>
        <authorList>
            <person name="Yang X."/>
            <person name="Wang Z."/>
            <person name="Zhang L."/>
            <person name="Hao G."/>
            <person name="Liu J."/>
            <person name="Yang Y."/>
        </authorList>
    </citation>
    <scope>NUCLEOTIDE SEQUENCE [LARGE SCALE GENOMIC DNA]</scope>
    <source>
        <strain evidence="12">Cfa_2016G</strain>
        <tissue evidence="12">Leaf</tissue>
    </source>
</reference>
<keyword evidence="8 9" id="KW-0927">Auxin signaling pathway</keyword>
<comment type="function">
    <text evidence="9">Aux/IAA proteins are short-lived transcriptional factors that function as repressors of early auxin response genes at low auxin concentrations.</text>
</comment>
<gene>
    <name evidence="12" type="ORF">FH972_011976</name>
</gene>
<dbReference type="GO" id="GO:0006355">
    <property type="term" value="P:regulation of DNA-templated transcription"/>
    <property type="evidence" value="ECO:0007669"/>
    <property type="project" value="InterPro"/>
</dbReference>
<keyword evidence="7 9" id="KW-0539">Nucleus</keyword>
<evidence type="ECO:0000313" key="13">
    <source>
        <dbReference type="Proteomes" id="UP000327013"/>
    </source>
</evidence>
<evidence type="ECO:0000259" key="11">
    <source>
        <dbReference type="PROSITE" id="PS51745"/>
    </source>
</evidence>
<evidence type="ECO:0000256" key="8">
    <source>
        <dbReference type="ARBA" id="ARBA00023294"/>
    </source>
</evidence>
<evidence type="ECO:0000256" key="10">
    <source>
        <dbReference type="SAM" id="MobiDB-lite"/>
    </source>
</evidence>
<accession>A0A5N6R4R5</accession>
<dbReference type="Gene3D" id="3.10.20.90">
    <property type="entry name" value="Phosphatidylinositol 3-kinase Catalytic Subunit, Chain A, domain 1"/>
    <property type="match status" value="1"/>
</dbReference>
<evidence type="ECO:0000256" key="4">
    <source>
        <dbReference type="ARBA" id="ARBA00023015"/>
    </source>
</evidence>
<dbReference type="FunFam" id="3.10.20.90:FF:000047">
    <property type="entry name" value="Auxin response factor"/>
    <property type="match status" value="1"/>
</dbReference>
<dbReference type="InterPro" id="IPR053793">
    <property type="entry name" value="PB1-like"/>
</dbReference>
<sequence>MMANRSGSFSQSNVSVEGRGRDGLYEELWKACAGPLVDVPLAGERVFYFPQGHMEQLEASTNQELNQRIPLFHLPSKILCRVINVELLAEQETDEVYAQITLQPELHQIEPTSPDPCPHEDPRPTVHSFCKVLTASDTSTHGGFSVLRKHATECLPSLDMAQSTPTQELVAKDLHGYAWHFKHIFRGVLATASHAAATQTLFIVYYKPRTSQFIISLNKYLEAVNNKFGVGMRYRMSFEGEDSPERRFLGTIVGVEDISPHWPGSRWRSLKVQWDDPASIQRPDRVSPWEIEPFVASIPASLVAKNKRPRTPIEVPSHDNTTSTGSTRWSSGLMQSHEMTQFMAEGKRSENNVIWHLNQTDINSNNNSSISRPQTDGSWLSSPHTCVTQHLFQDTVDDSKSVSTWAALPSYSTPHSSKLENESFPDPVEKVKKADTATSYRLFGIELINHPASSPTVEKANAQPISVSNGSTERHISTLPATDSDHKSDLSNDSKDTQAGQMQVPPKEIQSRQNCFASTRSRTKVQMQGVAVGRAVDLTMLRGYDELIDELEEMFDIKGQLHPRDKWEIVYTDDEGDMMLVGDYPWQEFCNMVRRIFICSSQDVKKLSPVSKLPGSSTDGEGAVISSDSTEN</sequence>
<proteinExistence type="inferred from homology"/>
<evidence type="ECO:0000256" key="1">
    <source>
        <dbReference type="ARBA" id="ARBA00004123"/>
    </source>
</evidence>
<evidence type="ECO:0000256" key="6">
    <source>
        <dbReference type="ARBA" id="ARBA00023163"/>
    </source>
</evidence>
<keyword evidence="9" id="KW-0678">Repressor</keyword>
<comment type="subunit">
    <text evidence="3 9">Homodimers and heterodimers.</text>
</comment>
<dbReference type="Gene3D" id="2.40.330.10">
    <property type="entry name" value="DNA-binding pseudobarrel domain"/>
    <property type="match status" value="1"/>
</dbReference>
<keyword evidence="6 9" id="KW-0804">Transcription</keyword>
<feature type="region of interest" description="Disordered" evidence="10">
    <location>
        <begin position="454"/>
        <end position="513"/>
    </location>
</feature>
<protein>
    <recommendedName>
        <fullName evidence="9">Auxin-responsive protein</fullName>
    </recommendedName>
</protein>
<dbReference type="GO" id="GO:0003677">
    <property type="term" value="F:DNA binding"/>
    <property type="evidence" value="ECO:0007669"/>
    <property type="project" value="UniProtKB-KW"/>
</dbReference>
<keyword evidence="5" id="KW-0238">DNA-binding</keyword>
<dbReference type="InterPro" id="IPR044835">
    <property type="entry name" value="ARF_plant"/>
</dbReference>
<dbReference type="PANTHER" id="PTHR31384">
    <property type="entry name" value="AUXIN RESPONSE FACTOR 4-RELATED"/>
    <property type="match status" value="1"/>
</dbReference>
<dbReference type="PANTHER" id="PTHR31384:SF1">
    <property type="entry name" value="AUXIN RESPONSE FACTOR 9"/>
    <property type="match status" value="1"/>
</dbReference>
<dbReference type="AlphaFoldDB" id="A0A5N6R4R5"/>
<feature type="domain" description="PB1" evidence="11">
    <location>
        <begin position="520"/>
        <end position="612"/>
    </location>
</feature>
<keyword evidence="4 9" id="KW-0805">Transcription regulation</keyword>
<evidence type="ECO:0000256" key="7">
    <source>
        <dbReference type="ARBA" id="ARBA00023242"/>
    </source>
</evidence>
<name>A0A5N6R4R5_9ROSI</name>
<dbReference type="InterPro" id="IPR015300">
    <property type="entry name" value="DNA-bd_pseudobarrel_sf"/>
</dbReference>
<feature type="compositionally biased region" description="Low complexity" evidence="10">
    <location>
        <begin position="321"/>
        <end position="330"/>
    </location>
</feature>
<dbReference type="FunFam" id="2.30.30.1040:FF:000001">
    <property type="entry name" value="Auxin response factor"/>
    <property type="match status" value="1"/>
</dbReference>
<dbReference type="GO" id="GO:0005634">
    <property type="term" value="C:nucleus"/>
    <property type="evidence" value="ECO:0007669"/>
    <property type="project" value="UniProtKB-SubCell"/>
</dbReference>
<evidence type="ECO:0000256" key="2">
    <source>
        <dbReference type="ARBA" id="ARBA00007853"/>
    </source>
</evidence>
<dbReference type="SUPFAM" id="SSF54277">
    <property type="entry name" value="CAD &amp; PB1 domains"/>
    <property type="match status" value="1"/>
</dbReference>
<keyword evidence="13" id="KW-1185">Reference proteome</keyword>
<comment type="similarity">
    <text evidence="2">Belongs to the ARF family.</text>
</comment>
<dbReference type="Proteomes" id="UP000327013">
    <property type="component" value="Chromosome 5"/>
</dbReference>
<comment type="subcellular location">
    <subcellularLocation>
        <location evidence="1 9">Nucleus</location>
    </subcellularLocation>
</comment>
<organism evidence="12 13">
    <name type="scientific">Carpinus fangiana</name>
    <dbReference type="NCBI Taxonomy" id="176857"/>
    <lineage>
        <taxon>Eukaryota</taxon>
        <taxon>Viridiplantae</taxon>
        <taxon>Streptophyta</taxon>
        <taxon>Embryophyta</taxon>
        <taxon>Tracheophyta</taxon>
        <taxon>Spermatophyta</taxon>
        <taxon>Magnoliopsida</taxon>
        <taxon>eudicotyledons</taxon>
        <taxon>Gunneridae</taxon>
        <taxon>Pentapetalae</taxon>
        <taxon>rosids</taxon>
        <taxon>fabids</taxon>
        <taxon>Fagales</taxon>
        <taxon>Betulaceae</taxon>
        <taxon>Carpinus</taxon>
    </lineage>
</organism>
<feature type="region of interest" description="Disordered" evidence="10">
    <location>
        <begin position="608"/>
        <end position="632"/>
    </location>
</feature>
<dbReference type="SUPFAM" id="SSF101936">
    <property type="entry name" value="DNA-binding pseudobarrel domain"/>
    <property type="match status" value="1"/>
</dbReference>
<dbReference type="Pfam" id="PF02309">
    <property type="entry name" value="AUX_IAA"/>
    <property type="match status" value="2"/>
</dbReference>
<feature type="compositionally biased region" description="Basic and acidic residues" evidence="10">
    <location>
        <begin position="483"/>
        <end position="496"/>
    </location>
</feature>